<proteinExistence type="predicted"/>
<sequence length="69" mass="8133">MPARKEEEEEEEEEEGKIRKAFQFHFHRVSHRRDSRGQCVEGFPKCSKVTDEMAWLHLSGVGFMFNYAG</sequence>
<dbReference type="EMBL" id="CAADRP010000779">
    <property type="protein sequence ID" value="VFU32227.1"/>
    <property type="molecule type" value="Genomic_DNA"/>
</dbReference>
<name>A0A6N2KVF0_SALVM</name>
<protein>
    <submittedName>
        <fullName evidence="1">Uncharacterized protein</fullName>
    </submittedName>
</protein>
<reference evidence="1" key="1">
    <citation type="submission" date="2019-03" db="EMBL/GenBank/DDBJ databases">
        <authorList>
            <person name="Mank J."/>
            <person name="Almeida P."/>
        </authorList>
    </citation>
    <scope>NUCLEOTIDE SEQUENCE</scope>
    <source>
        <strain evidence="1">78183</strain>
    </source>
</reference>
<dbReference type="AlphaFoldDB" id="A0A6N2KVF0"/>
<evidence type="ECO:0000313" key="1">
    <source>
        <dbReference type="EMBL" id="VFU32227.1"/>
    </source>
</evidence>
<gene>
    <name evidence="1" type="ORF">SVIM_LOCUS140037</name>
</gene>
<accession>A0A6N2KVF0</accession>
<organism evidence="1">
    <name type="scientific">Salix viminalis</name>
    <name type="common">Common osier</name>
    <name type="synonym">Basket willow</name>
    <dbReference type="NCBI Taxonomy" id="40686"/>
    <lineage>
        <taxon>Eukaryota</taxon>
        <taxon>Viridiplantae</taxon>
        <taxon>Streptophyta</taxon>
        <taxon>Embryophyta</taxon>
        <taxon>Tracheophyta</taxon>
        <taxon>Spermatophyta</taxon>
        <taxon>Magnoliopsida</taxon>
        <taxon>eudicotyledons</taxon>
        <taxon>Gunneridae</taxon>
        <taxon>Pentapetalae</taxon>
        <taxon>rosids</taxon>
        <taxon>fabids</taxon>
        <taxon>Malpighiales</taxon>
        <taxon>Salicaceae</taxon>
        <taxon>Saliceae</taxon>
        <taxon>Salix</taxon>
    </lineage>
</organism>